<dbReference type="InterPro" id="IPR002645">
    <property type="entry name" value="STAS_dom"/>
</dbReference>
<dbReference type="PROSITE" id="PS50801">
    <property type="entry name" value="STAS"/>
    <property type="match status" value="1"/>
</dbReference>
<evidence type="ECO:0000313" key="2">
    <source>
        <dbReference type="EMBL" id="RKG87520.1"/>
    </source>
</evidence>
<evidence type="ECO:0000313" key="3">
    <source>
        <dbReference type="Proteomes" id="UP000268094"/>
    </source>
</evidence>
<accession>A0A3A8J6L3</accession>
<dbReference type="Pfam" id="PF13466">
    <property type="entry name" value="STAS_2"/>
    <property type="match status" value="1"/>
</dbReference>
<dbReference type="EMBL" id="RAVZ01000096">
    <property type="protein sequence ID" value="RKG87520.1"/>
    <property type="molecule type" value="Genomic_DNA"/>
</dbReference>
<dbReference type="InterPro" id="IPR058548">
    <property type="entry name" value="MlaB-like_STAS"/>
</dbReference>
<comment type="caution">
    <text evidence="2">The sequence shown here is derived from an EMBL/GenBank/DDBJ whole genome shotgun (WGS) entry which is preliminary data.</text>
</comment>
<reference evidence="3" key="1">
    <citation type="submission" date="2018-09" db="EMBL/GenBank/DDBJ databases">
        <authorList>
            <person name="Livingstone P.G."/>
            <person name="Whitworth D.E."/>
        </authorList>
    </citation>
    <scope>NUCLEOTIDE SEQUENCE [LARGE SCALE GENOMIC DNA]</scope>
    <source>
        <strain evidence="3">CA054A</strain>
    </source>
</reference>
<dbReference type="Gene3D" id="3.30.750.24">
    <property type="entry name" value="STAS domain"/>
    <property type="match status" value="1"/>
</dbReference>
<dbReference type="InterPro" id="IPR036513">
    <property type="entry name" value="STAS_dom_sf"/>
</dbReference>
<dbReference type="OrthoDB" id="5517437at2"/>
<name>A0A3A8J6L3_9BACT</name>
<evidence type="ECO:0000259" key="1">
    <source>
        <dbReference type="PROSITE" id="PS50801"/>
    </source>
</evidence>
<protein>
    <submittedName>
        <fullName evidence="2">STAS domain-containing protein</fullName>
    </submittedName>
</protein>
<feature type="domain" description="STAS" evidence="1">
    <location>
        <begin position="4"/>
        <end position="107"/>
    </location>
</feature>
<keyword evidence="3" id="KW-1185">Reference proteome</keyword>
<dbReference type="RefSeq" id="WP_120541483.1">
    <property type="nucleotide sequence ID" value="NZ_RAVZ01000096.1"/>
</dbReference>
<dbReference type="Proteomes" id="UP000268094">
    <property type="component" value="Unassembled WGS sequence"/>
</dbReference>
<proteinExistence type="predicted"/>
<organism evidence="2 3">
    <name type="scientific">Corallococcus terminator</name>
    <dbReference type="NCBI Taxonomy" id="2316733"/>
    <lineage>
        <taxon>Bacteria</taxon>
        <taxon>Pseudomonadati</taxon>
        <taxon>Myxococcota</taxon>
        <taxon>Myxococcia</taxon>
        <taxon>Myxococcales</taxon>
        <taxon>Cystobacterineae</taxon>
        <taxon>Myxococcaceae</taxon>
        <taxon>Corallococcus</taxon>
    </lineage>
</organism>
<gene>
    <name evidence="2" type="ORF">D7V88_15885</name>
</gene>
<dbReference type="AlphaFoldDB" id="A0A3A8J6L3"/>
<sequence>MTGLQILREEAAGRVTLRLEGTLDGRTAQELSLSLQSLAKSEVVLDFAHLREFKDSAVGVLTHGLKEGAVQMRGLATHHERMFRYFGVLSSPATNRAYYTPEDVLSV</sequence>
<dbReference type="SUPFAM" id="SSF52091">
    <property type="entry name" value="SpoIIaa-like"/>
    <property type="match status" value="1"/>
</dbReference>